<evidence type="ECO:0000256" key="9">
    <source>
        <dbReference type="ARBA" id="ARBA00023012"/>
    </source>
</evidence>
<evidence type="ECO:0000256" key="2">
    <source>
        <dbReference type="ARBA" id="ARBA00004370"/>
    </source>
</evidence>
<evidence type="ECO:0000256" key="4">
    <source>
        <dbReference type="ARBA" id="ARBA00022553"/>
    </source>
</evidence>
<keyword evidence="8 11" id="KW-1133">Transmembrane helix</keyword>
<keyword evidence="6 11" id="KW-0812">Transmembrane</keyword>
<dbReference type="InterPro" id="IPR036890">
    <property type="entry name" value="HATPase_C_sf"/>
</dbReference>
<evidence type="ECO:0000256" key="6">
    <source>
        <dbReference type="ARBA" id="ARBA00022692"/>
    </source>
</evidence>
<evidence type="ECO:0000256" key="11">
    <source>
        <dbReference type="SAM" id="Phobius"/>
    </source>
</evidence>
<evidence type="ECO:0000313" key="14">
    <source>
        <dbReference type="EMBL" id="OYX58204.1"/>
    </source>
</evidence>
<dbReference type="CDD" id="cd00082">
    <property type="entry name" value="HisKA"/>
    <property type="match status" value="1"/>
</dbReference>
<dbReference type="Pfam" id="PF00672">
    <property type="entry name" value="HAMP"/>
    <property type="match status" value="1"/>
</dbReference>
<dbReference type="InterPro" id="IPR036097">
    <property type="entry name" value="HisK_dim/P_sf"/>
</dbReference>
<feature type="transmembrane region" description="Helical" evidence="11">
    <location>
        <begin position="156"/>
        <end position="178"/>
    </location>
</feature>
<dbReference type="InterPro" id="IPR050428">
    <property type="entry name" value="TCS_sensor_his_kinase"/>
</dbReference>
<dbReference type="PROSITE" id="PS50109">
    <property type="entry name" value="HIS_KIN"/>
    <property type="match status" value="1"/>
</dbReference>
<dbReference type="SUPFAM" id="SSF158472">
    <property type="entry name" value="HAMP domain-like"/>
    <property type="match status" value="1"/>
</dbReference>
<feature type="transmembrane region" description="Helical" evidence="11">
    <location>
        <begin position="15"/>
        <end position="37"/>
    </location>
</feature>
<keyword evidence="4" id="KW-0597">Phosphoprotein</keyword>
<evidence type="ECO:0000256" key="7">
    <source>
        <dbReference type="ARBA" id="ARBA00022777"/>
    </source>
</evidence>
<evidence type="ECO:0000256" key="8">
    <source>
        <dbReference type="ARBA" id="ARBA00022989"/>
    </source>
</evidence>
<dbReference type="PROSITE" id="PS50885">
    <property type="entry name" value="HAMP"/>
    <property type="match status" value="1"/>
</dbReference>
<dbReference type="Proteomes" id="UP000216147">
    <property type="component" value="Unassembled WGS sequence"/>
</dbReference>
<dbReference type="InterPro" id="IPR004358">
    <property type="entry name" value="Sig_transdc_His_kin-like_C"/>
</dbReference>
<keyword evidence="5" id="KW-0808">Transferase</keyword>
<keyword evidence="7" id="KW-0418">Kinase</keyword>
<dbReference type="Gene3D" id="1.10.287.130">
    <property type="match status" value="1"/>
</dbReference>
<dbReference type="EC" id="2.7.13.3" evidence="3"/>
<dbReference type="PANTHER" id="PTHR45436:SF8">
    <property type="entry name" value="HISTIDINE KINASE"/>
    <property type="match status" value="1"/>
</dbReference>
<sequence>MARSRLLSSAAFRLAAVYAVIFAVSAASLLGAVYVLVTRYDQARHRQIVHTQSVNLLREADEDGLGEILEHLSAQDADDQDRPDSFLLIGPDGRVMAGDERLADTPLGLSDITLIQSDGAPLPMMAVRANVQGGVLVVASDTADLLTLQREMQWSFAWAGGLTAILAILGGAATSILFRSRIGMVTRTTRRIVGGELSERVSVSPNDDEFDRLAMDVNAMLDRIESLMEGLRQVSNDIAHDLRTPLTRLRQRLETVRNGPQAIALYQSALDAAVEDTDEILATFAALLRIAQIEAGARKAGFQRVDLSRIVANVAEAFTPSAEDQGRRLTARIEPDRSVSGDPELLTQLISNLIENALSHTPEGTPIEVALTSLGDRIDVVVSDRGPGVPEAARDKVFRRFYRGDASRTSQGNGLGLALVAAIADLHGMSIALEDAQPGLTVRLSLRRAPEATL</sequence>
<dbReference type="AlphaFoldDB" id="A0A258HNL8"/>
<dbReference type="EMBL" id="NCEQ01000003">
    <property type="protein sequence ID" value="OYX58204.1"/>
    <property type="molecule type" value="Genomic_DNA"/>
</dbReference>
<comment type="subcellular location">
    <subcellularLocation>
        <location evidence="2">Membrane</location>
    </subcellularLocation>
</comment>
<dbReference type="SUPFAM" id="SSF55874">
    <property type="entry name" value="ATPase domain of HSP90 chaperone/DNA topoisomerase II/histidine kinase"/>
    <property type="match status" value="1"/>
</dbReference>
<reference evidence="14 15" key="1">
    <citation type="submission" date="2017-03" db="EMBL/GenBank/DDBJ databases">
        <title>Lifting the veil on microbial sulfur biogeochemistry in mining wastewaters.</title>
        <authorList>
            <person name="Kantor R.S."/>
            <person name="Colenbrander Nelson T."/>
            <person name="Marshall S."/>
            <person name="Bennett D."/>
            <person name="Apte S."/>
            <person name="Camacho D."/>
            <person name="Thomas B.C."/>
            <person name="Warren L.A."/>
            <person name="Banfield J.F."/>
        </authorList>
    </citation>
    <scope>NUCLEOTIDE SEQUENCE [LARGE SCALE GENOMIC DNA]</scope>
    <source>
        <strain evidence="14">32-68-21</strain>
    </source>
</reference>
<evidence type="ECO:0000313" key="15">
    <source>
        <dbReference type="Proteomes" id="UP000216147"/>
    </source>
</evidence>
<dbReference type="SMART" id="SM00304">
    <property type="entry name" value="HAMP"/>
    <property type="match status" value="1"/>
</dbReference>
<dbReference type="GO" id="GO:0005886">
    <property type="term" value="C:plasma membrane"/>
    <property type="evidence" value="ECO:0007669"/>
    <property type="project" value="TreeGrafter"/>
</dbReference>
<evidence type="ECO:0000259" key="13">
    <source>
        <dbReference type="PROSITE" id="PS50885"/>
    </source>
</evidence>
<proteinExistence type="predicted"/>
<comment type="caution">
    <text evidence="14">The sequence shown here is derived from an EMBL/GenBank/DDBJ whole genome shotgun (WGS) entry which is preliminary data.</text>
</comment>
<dbReference type="Pfam" id="PF02518">
    <property type="entry name" value="HATPase_c"/>
    <property type="match status" value="1"/>
</dbReference>
<name>A0A258HNL8_9CAUL</name>
<feature type="domain" description="Histidine kinase" evidence="12">
    <location>
        <begin position="237"/>
        <end position="450"/>
    </location>
</feature>
<dbReference type="Gene3D" id="3.30.565.10">
    <property type="entry name" value="Histidine kinase-like ATPase, C-terminal domain"/>
    <property type="match status" value="1"/>
</dbReference>
<evidence type="ECO:0000256" key="1">
    <source>
        <dbReference type="ARBA" id="ARBA00000085"/>
    </source>
</evidence>
<evidence type="ECO:0000256" key="5">
    <source>
        <dbReference type="ARBA" id="ARBA00022679"/>
    </source>
</evidence>
<dbReference type="Pfam" id="PF00512">
    <property type="entry name" value="HisKA"/>
    <property type="match status" value="1"/>
</dbReference>
<dbReference type="InterPro" id="IPR005467">
    <property type="entry name" value="His_kinase_dom"/>
</dbReference>
<feature type="domain" description="HAMP" evidence="13">
    <location>
        <begin position="181"/>
        <end position="229"/>
    </location>
</feature>
<keyword evidence="9" id="KW-0902">Two-component regulatory system</keyword>
<dbReference type="CDD" id="cd06225">
    <property type="entry name" value="HAMP"/>
    <property type="match status" value="1"/>
</dbReference>
<evidence type="ECO:0000256" key="10">
    <source>
        <dbReference type="ARBA" id="ARBA00023136"/>
    </source>
</evidence>
<evidence type="ECO:0000259" key="12">
    <source>
        <dbReference type="PROSITE" id="PS50109"/>
    </source>
</evidence>
<dbReference type="SMART" id="SM00388">
    <property type="entry name" value="HisKA"/>
    <property type="match status" value="1"/>
</dbReference>
<dbReference type="PRINTS" id="PR00344">
    <property type="entry name" value="BCTRLSENSOR"/>
</dbReference>
<dbReference type="InterPro" id="IPR003661">
    <property type="entry name" value="HisK_dim/P_dom"/>
</dbReference>
<dbReference type="GO" id="GO:0000155">
    <property type="term" value="F:phosphorelay sensor kinase activity"/>
    <property type="evidence" value="ECO:0007669"/>
    <property type="project" value="InterPro"/>
</dbReference>
<dbReference type="InterPro" id="IPR003594">
    <property type="entry name" value="HATPase_dom"/>
</dbReference>
<dbReference type="SUPFAM" id="SSF47384">
    <property type="entry name" value="Homodimeric domain of signal transducing histidine kinase"/>
    <property type="match status" value="1"/>
</dbReference>
<accession>A0A258HNL8</accession>
<dbReference type="PANTHER" id="PTHR45436">
    <property type="entry name" value="SENSOR HISTIDINE KINASE YKOH"/>
    <property type="match status" value="1"/>
</dbReference>
<evidence type="ECO:0000256" key="3">
    <source>
        <dbReference type="ARBA" id="ARBA00012438"/>
    </source>
</evidence>
<comment type="catalytic activity">
    <reaction evidence="1">
        <text>ATP + protein L-histidine = ADP + protein N-phospho-L-histidine.</text>
        <dbReference type="EC" id="2.7.13.3"/>
    </reaction>
</comment>
<dbReference type="SMART" id="SM00387">
    <property type="entry name" value="HATPase_c"/>
    <property type="match status" value="1"/>
</dbReference>
<protein>
    <recommendedName>
        <fullName evidence="3">histidine kinase</fullName>
        <ecNumber evidence="3">2.7.13.3</ecNumber>
    </recommendedName>
</protein>
<dbReference type="InterPro" id="IPR003660">
    <property type="entry name" value="HAMP_dom"/>
</dbReference>
<organism evidence="14 15">
    <name type="scientific">Brevundimonas subvibrioides</name>
    <dbReference type="NCBI Taxonomy" id="74313"/>
    <lineage>
        <taxon>Bacteria</taxon>
        <taxon>Pseudomonadati</taxon>
        <taxon>Pseudomonadota</taxon>
        <taxon>Alphaproteobacteria</taxon>
        <taxon>Caulobacterales</taxon>
        <taxon>Caulobacteraceae</taxon>
        <taxon>Brevundimonas</taxon>
    </lineage>
</organism>
<dbReference type="CDD" id="cd00075">
    <property type="entry name" value="HATPase"/>
    <property type="match status" value="1"/>
</dbReference>
<gene>
    <name evidence="14" type="ORF">B7Y86_04175</name>
</gene>
<keyword evidence="10 11" id="KW-0472">Membrane</keyword>